<name>A0ACB7RQV1_HYAAI</name>
<keyword evidence="2" id="KW-1185">Reference proteome</keyword>
<reference evidence="1" key="1">
    <citation type="submission" date="2020-05" db="EMBL/GenBank/DDBJ databases">
        <title>Large-scale comparative analyses of tick genomes elucidate their genetic diversity and vector capacities.</title>
        <authorList>
            <person name="Jia N."/>
            <person name="Wang J."/>
            <person name="Shi W."/>
            <person name="Du L."/>
            <person name="Sun Y."/>
            <person name="Zhan W."/>
            <person name="Jiang J."/>
            <person name="Wang Q."/>
            <person name="Zhang B."/>
            <person name="Ji P."/>
            <person name="Sakyi L.B."/>
            <person name="Cui X."/>
            <person name="Yuan T."/>
            <person name="Jiang B."/>
            <person name="Yang W."/>
            <person name="Lam T.T.-Y."/>
            <person name="Chang Q."/>
            <person name="Ding S."/>
            <person name="Wang X."/>
            <person name="Zhu J."/>
            <person name="Ruan X."/>
            <person name="Zhao L."/>
            <person name="Wei J."/>
            <person name="Que T."/>
            <person name="Du C."/>
            <person name="Cheng J."/>
            <person name="Dai P."/>
            <person name="Han X."/>
            <person name="Huang E."/>
            <person name="Gao Y."/>
            <person name="Liu J."/>
            <person name="Shao H."/>
            <person name="Ye R."/>
            <person name="Li L."/>
            <person name="Wei W."/>
            <person name="Wang X."/>
            <person name="Wang C."/>
            <person name="Yang T."/>
            <person name="Huo Q."/>
            <person name="Li W."/>
            <person name="Guo W."/>
            <person name="Chen H."/>
            <person name="Zhou L."/>
            <person name="Ni X."/>
            <person name="Tian J."/>
            <person name="Zhou Y."/>
            <person name="Sheng Y."/>
            <person name="Liu T."/>
            <person name="Pan Y."/>
            <person name="Xia L."/>
            <person name="Li J."/>
            <person name="Zhao F."/>
            <person name="Cao W."/>
        </authorList>
    </citation>
    <scope>NUCLEOTIDE SEQUENCE</scope>
    <source>
        <strain evidence="1">Hyas-2018</strain>
    </source>
</reference>
<organism evidence="1 2">
    <name type="scientific">Hyalomma asiaticum</name>
    <name type="common">Tick</name>
    <dbReference type="NCBI Taxonomy" id="266040"/>
    <lineage>
        <taxon>Eukaryota</taxon>
        <taxon>Metazoa</taxon>
        <taxon>Ecdysozoa</taxon>
        <taxon>Arthropoda</taxon>
        <taxon>Chelicerata</taxon>
        <taxon>Arachnida</taxon>
        <taxon>Acari</taxon>
        <taxon>Parasitiformes</taxon>
        <taxon>Ixodida</taxon>
        <taxon>Ixodoidea</taxon>
        <taxon>Ixodidae</taxon>
        <taxon>Hyalomminae</taxon>
        <taxon>Hyalomma</taxon>
    </lineage>
</organism>
<protein>
    <submittedName>
        <fullName evidence="1">Uncharacterized protein</fullName>
    </submittedName>
</protein>
<accession>A0ACB7RQV1</accession>
<dbReference type="EMBL" id="CM023488">
    <property type="protein sequence ID" value="KAH6924192.1"/>
    <property type="molecule type" value="Genomic_DNA"/>
</dbReference>
<gene>
    <name evidence="1" type="ORF">HPB50_013591</name>
</gene>
<dbReference type="Proteomes" id="UP000821845">
    <property type="component" value="Chromosome 8"/>
</dbReference>
<evidence type="ECO:0000313" key="1">
    <source>
        <dbReference type="EMBL" id="KAH6924192.1"/>
    </source>
</evidence>
<proteinExistence type="predicted"/>
<comment type="caution">
    <text evidence="1">The sequence shown here is derived from an EMBL/GenBank/DDBJ whole genome shotgun (WGS) entry which is preliminary data.</text>
</comment>
<sequence>MPNCGFEFLSAYQPGYDTAYQQNGYQGYSNALQSSMEAQPMPSYAYLCTVTQPMRSNEAYLPPDGMCDYVFYDSLYKNGKNSVPSGVSTFEPDTRYFIEQASKYSKTKFGLSFAPEYALLNTDYKDPAFNTVIDALWGYEVSHFGFLDLYQHYAQHATVKEALTVLKAIHVHLLPKTSSSRPSYYVVGISFDGAAEDRVLSLMKTVFTPSMYISIAHLSYSNESLSVLRQLDKMGFAIPTAISFSLKGVYYAPRISSPNSPKEHEFSLFGPCVDFHTSNFDDPKTLCGNPDWTPQVILHEMAYSLKLKRMMTYLTESMISTLACDVKQFNLNLNFGIAAYDVDYDRAAPCKDFGFKTLGSSYSRVANTREVMNFFRTNYTKPTDNFVCQMMFTAYDRFM</sequence>
<evidence type="ECO:0000313" key="2">
    <source>
        <dbReference type="Proteomes" id="UP000821845"/>
    </source>
</evidence>